<feature type="non-terminal residue" evidence="2">
    <location>
        <position position="235"/>
    </location>
</feature>
<accession>X1R3D8</accession>
<dbReference type="Gene3D" id="3.20.20.80">
    <property type="entry name" value="Glycosidases"/>
    <property type="match status" value="1"/>
</dbReference>
<organism evidence="2">
    <name type="scientific">marine sediment metagenome</name>
    <dbReference type="NCBI Taxonomy" id="412755"/>
    <lineage>
        <taxon>unclassified sequences</taxon>
        <taxon>metagenomes</taxon>
        <taxon>ecological metagenomes</taxon>
    </lineage>
</organism>
<evidence type="ECO:0000259" key="1">
    <source>
        <dbReference type="Pfam" id="PF13204"/>
    </source>
</evidence>
<dbReference type="AlphaFoldDB" id="X1R3D8"/>
<evidence type="ECO:0000313" key="2">
    <source>
        <dbReference type="EMBL" id="GAI75267.1"/>
    </source>
</evidence>
<comment type="caution">
    <text evidence="2">The sequence shown here is derived from an EMBL/GenBank/DDBJ whole genome shotgun (WGS) entry which is preliminary data.</text>
</comment>
<dbReference type="PANTHER" id="PTHR37836:SF2">
    <property type="entry name" value="DUF4038 DOMAIN-CONTAINING PROTEIN"/>
    <property type="match status" value="1"/>
</dbReference>
<dbReference type="EMBL" id="BARW01011668">
    <property type="protein sequence ID" value="GAI75267.1"/>
    <property type="molecule type" value="Genomic_DNA"/>
</dbReference>
<gene>
    <name evidence="2" type="ORF">S12H4_22391</name>
</gene>
<proteinExistence type="predicted"/>
<dbReference type="SUPFAM" id="SSF51445">
    <property type="entry name" value="(Trans)glycosidases"/>
    <property type="match status" value="1"/>
</dbReference>
<dbReference type="InterPro" id="IPR017853">
    <property type="entry name" value="GH"/>
</dbReference>
<protein>
    <recommendedName>
        <fullName evidence="1">Apiosidase-like catalytic domain-containing protein</fullName>
    </recommendedName>
</protein>
<sequence>KIEVVPYRGENVLYRHGPIRVAKDRRHFECADGTAFFWLGDTWWKGLCKRMTWEGFQELTGDRKAKGFNVVQIVCGPYPDENMFESRWENEGGKPYETKDFSVVNPKYFDYADRRIKHLVDAGIVPVLVGGWGRPQGGGKSTIAQVGIDGYKRHWRNLVARYGAYPTIWMVGGEAKDSQGPWSEVAKYLKDTDPYRHLLVYHAPGHPRKELLDNSMFDFDMVAIGHNGMATANGT</sequence>
<reference evidence="2" key="1">
    <citation type="journal article" date="2014" name="Front. Microbiol.">
        <title>High frequency of phylogenetically diverse reductive dehalogenase-homologous genes in deep subseafloor sedimentary metagenomes.</title>
        <authorList>
            <person name="Kawai M."/>
            <person name="Futagami T."/>
            <person name="Toyoda A."/>
            <person name="Takaki Y."/>
            <person name="Nishi S."/>
            <person name="Hori S."/>
            <person name="Arai W."/>
            <person name="Tsubouchi T."/>
            <person name="Morono Y."/>
            <person name="Uchiyama I."/>
            <person name="Ito T."/>
            <person name="Fujiyama A."/>
            <person name="Inagaki F."/>
            <person name="Takami H."/>
        </authorList>
    </citation>
    <scope>NUCLEOTIDE SEQUENCE</scope>
    <source>
        <strain evidence="2">Expedition CK06-06</strain>
    </source>
</reference>
<name>X1R3D8_9ZZZZ</name>
<dbReference type="InterPro" id="IPR025277">
    <property type="entry name" value="Apiosidase-like_cat_dom"/>
</dbReference>
<dbReference type="Pfam" id="PF13204">
    <property type="entry name" value="Apiosidase"/>
    <property type="match status" value="1"/>
</dbReference>
<feature type="domain" description="Apiosidase-like catalytic" evidence="1">
    <location>
        <begin position="23"/>
        <end position="227"/>
    </location>
</feature>
<feature type="non-terminal residue" evidence="2">
    <location>
        <position position="1"/>
    </location>
</feature>
<dbReference type="PANTHER" id="PTHR37836">
    <property type="entry name" value="LMO1036 PROTEIN"/>
    <property type="match status" value="1"/>
</dbReference>